<dbReference type="EMBL" id="CP000492">
    <property type="protein sequence ID" value="ABL64236.1"/>
    <property type="molecule type" value="Genomic_DNA"/>
</dbReference>
<organism evidence="2 3">
    <name type="scientific">Chlorobium phaeobacteroides (strain DSM 266 / SMG 266 / 2430)</name>
    <dbReference type="NCBI Taxonomy" id="290317"/>
    <lineage>
        <taxon>Bacteria</taxon>
        <taxon>Pseudomonadati</taxon>
        <taxon>Chlorobiota</taxon>
        <taxon>Chlorobiia</taxon>
        <taxon>Chlorobiales</taxon>
        <taxon>Chlorobiaceae</taxon>
        <taxon>Chlorobium/Pelodictyon group</taxon>
        <taxon>Chlorobium</taxon>
    </lineage>
</organism>
<reference evidence="2 3" key="1">
    <citation type="submission" date="2006-12" db="EMBL/GenBank/DDBJ databases">
        <title>Complete sequence of Chlorobium phaeobacteroides DSM 266.</title>
        <authorList>
            <consortium name="US DOE Joint Genome Institute"/>
            <person name="Copeland A."/>
            <person name="Lucas S."/>
            <person name="Lapidus A."/>
            <person name="Barry K."/>
            <person name="Detter J.C."/>
            <person name="Glavina del Rio T."/>
            <person name="Hammon N."/>
            <person name="Israni S."/>
            <person name="Pitluck S."/>
            <person name="Goltsman E."/>
            <person name="Schmutz J."/>
            <person name="Larimer F."/>
            <person name="Land M."/>
            <person name="Hauser L."/>
            <person name="Mikhailova N."/>
            <person name="Li T."/>
            <person name="Overmann J."/>
            <person name="Bryant D.A."/>
            <person name="Richardson P."/>
        </authorList>
    </citation>
    <scope>NUCLEOTIDE SEQUENCE [LARGE SCALE GENOMIC DNA]</scope>
    <source>
        <strain evidence="2 3">DSM 266</strain>
    </source>
</reference>
<name>A1BCV9_CHLPD</name>
<dbReference type="Proteomes" id="UP000008701">
    <property type="component" value="Chromosome"/>
</dbReference>
<sequence>MNLQLGQAIKIVAQTKVYLLYRTMVYGAIVGVVAIVLGILVLIGTVFGSGAAFVLFLITLFAGSFGFRLLRDYVLYLLQAGHIALITEIAETGTLPPGISQTSWAKEKVMKYYKEVSVLALVDQLVKGVLVTLNRTIFNVFNALPIPALEGLAGIVQRIVNFSLTYIDESVIAYTFRTRNENVFDAAKSGILVYCQSWKAVLMNAVALTVLSYLFVILMTTLFMIPLGAVSLMLPSSWSFVKFALFVLALFLGISTKWILFDPIACTSTLLTFLNEAETTKPDPAWESKIEMVSDQFRTLKTKAGEMMRGTAKSREAQST</sequence>
<evidence type="ECO:0000313" key="3">
    <source>
        <dbReference type="Proteomes" id="UP000008701"/>
    </source>
</evidence>
<keyword evidence="1" id="KW-0812">Transmembrane</keyword>
<accession>A1BCV9</accession>
<dbReference type="OrthoDB" id="2080287at2"/>
<keyword evidence="1" id="KW-1133">Transmembrane helix</keyword>
<dbReference type="STRING" id="290317.Cpha266_0169"/>
<feature type="transmembrane region" description="Helical" evidence="1">
    <location>
        <begin position="240"/>
        <end position="260"/>
    </location>
</feature>
<evidence type="ECO:0000256" key="1">
    <source>
        <dbReference type="SAM" id="Phobius"/>
    </source>
</evidence>
<dbReference type="RefSeq" id="WP_011744076.1">
    <property type="nucleotide sequence ID" value="NC_008639.1"/>
</dbReference>
<feature type="transmembrane region" description="Helical" evidence="1">
    <location>
        <begin position="50"/>
        <end position="70"/>
    </location>
</feature>
<evidence type="ECO:0000313" key="2">
    <source>
        <dbReference type="EMBL" id="ABL64236.1"/>
    </source>
</evidence>
<dbReference type="HOGENOM" id="CLU_064904_0_0_10"/>
<gene>
    <name evidence="2" type="ordered locus">Cpha266_0169</name>
</gene>
<keyword evidence="3" id="KW-1185">Reference proteome</keyword>
<dbReference type="eggNOG" id="ENOG502Z84N">
    <property type="taxonomic scope" value="Bacteria"/>
</dbReference>
<keyword evidence="1" id="KW-0472">Membrane</keyword>
<feature type="transmembrane region" description="Helical" evidence="1">
    <location>
        <begin position="24"/>
        <end position="44"/>
    </location>
</feature>
<protein>
    <submittedName>
        <fullName evidence="2">Uncharacterized protein</fullName>
    </submittedName>
</protein>
<dbReference type="AlphaFoldDB" id="A1BCV9"/>
<feature type="transmembrane region" description="Helical" evidence="1">
    <location>
        <begin position="206"/>
        <end position="234"/>
    </location>
</feature>
<dbReference type="KEGG" id="cph:Cpha266_0169"/>
<proteinExistence type="predicted"/>